<organism evidence="1 2">
    <name type="scientific">Bacillus salipaludis</name>
    <dbReference type="NCBI Taxonomy" id="2547811"/>
    <lineage>
        <taxon>Bacteria</taxon>
        <taxon>Bacillati</taxon>
        <taxon>Bacillota</taxon>
        <taxon>Bacilli</taxon>
        <taxon>Bacillales</taxon>
        <taxon>Bacillaceae</taxon>
        <taxon>Bacillus</taxon>
    </lineage>
</organism>
<evidence type="ECO:0000313" key="2">
    <source>
        <dbReference type="Proteomes" id="UP001623041"/>
    </source>
</evidence>
<dbReference type="PANTHER" id="PTHR33747">
    <property type="entry name" value="UPF0225 PROTEIN SCO1677"/>
    <property type="match status" value="1"/>
</dbReference>
<dbReference type="RefSeq" id="WP_406581064.1">
    <property type="nucleotide sequence ID" value="NZ_JBJHQH010000009.1"/>
</dbReference>
<comment type="caution">
    <text evidence="1">The sequence shown here is derived from an EMBL/GenBank/DDBJ whole genome shotgun (WGS) entry which is preliminary data.</text>
</comment>
<evidence type="ECO:0000313" key="1">
    <source>
        <dbReference type="EMBL" id="MFK9092483.1"/>
    </source>
</evidence>
<protein>
    <submittedName>
        <fullName evidence="1">YecA family protein</fullName>
    </submittedName>
</protein>
<dbReference type="Proteomes" id="UP001623041">
    <property type="component" value="Unassembled WGS sequence"/>
</dbReference>
<name>A0ABW8RGR1_9BACI</name>
<keyword evidence="2" id="KW-1185">Reference proteome</keyword>
<sequence length="387" mass="44640">MTFLEKIKPHLISDDILIQETVLQALHDYPNVPEEWTVGLLKEAFKNKEKQSSIFIYVEKQTINEEAVKILIENIPKMDQSKNHLAQNLLNHVEPEIALKYREPLNRYINEDTWALYELILYGTEKDVYEEYANTINTLDRADSYQHDSFIKAKKLAKCLVQNNWITAEEIALDIEDELKEEWFSFSGILSVYMIGQLNLSQFIPMLARLLVRDDDILLEEASFALIGFQNDDVVKEVAPYLKKSESIIYATSVVENIKTDLAVKVLREAYRAAEELEDQDILIEALCHQLSKEALPEITAHMENEYLSGLVDIEQVVYSYYSILGEQHHELEEWKQAALESEMDFRNTQKQSNLLQSGPVHNENKVGRNDPCPCGSGKKYKKCCGK</sequence>
<accession>A0ABW8RGR1</accession>
<gene>
    <name evidence="1" type="ORF">ACJEBI_13420</name>
</gene>
<dbReference type="SUPFAM" id="SSF103642">
    <property type="entry name" value="Sec-C motif"/>
    <property type="match status" value="1"/>
</dbReference>
<proteinExistence type="predicted"/>
<dbReference type="PANTHER" id="PTHR33747:SF1">
    <property type="entry name" value="ADENYLATE CYCLASE-ASSOCIATED CAP C-TERMINAL DOMAIN-CONTAINING PROTEIN"/>
    <property type="match status" value="1"/>
</dbReference>
<dbReference type="Pfam" id="PF02810">
    <property type="entry name" value="SEC-C"/>
    <property type="match status" value="1"/>
</dbReference>
<dbReference type="EMBL" id="JBJHQH010000009">
    <property type="protein sequence ID" value="MFK9092483.1"/>
    <property type="molecule type" value="Genomic_DNA"/>
</dbReference>
<reference evidence="1 2" key="1">
    <citation type="submission" date="2024-11" db="EMBL/GenBank/DDBJ databases">
        <authorList>
            <person name="Lucas J.A."/>
        </authorList>
    </citation>
    <scope>NUCLEOTIDE SEQUENCE [LARGE SCALE GENOMIC DNA]</scope>
    <source>
        <strain evidence="1 2">Z 5.4</strain>
    </source>
</reference>
<dbReference type="Gene3D" id="3.10.450.50">
    <property type="match status" value="1"/>
</dbReference>
<dbReference type="InterPro" id="IPR004027">
    <property type="entry name" value="SEC_C_motif"/>
</dbReference>